<feature type="compositionally biased region" description="Basic and acidic residues" evidence="1">
    <location>
        <begin position="44"/>
        <end position="58"/>
    </location>
</feature>
<gene>
    <name evidence="2" type="ORF">B0J11DRAFT_41790</name>
</gene>
<accession>A0A9P9ELT5</accession>
<keyword evidence="3" id="KW-1185">Reference proteome</keyword>
<organism evidence="2 3">
    <name type="scientific">Dendryphion nanum</name>
    <dbReference type="NCBI Taxonomy" id="256645"/>
    <lineage>
        <taxon>Eukaryota</taxon>
        <taxon>Fungi</taxon>
        <taxon>Dikarya</taxon>
        <taxon>Ascomycota</taxon>
        <taxon>Pezizomycotina</taxon>
        <taxon>Dothideomycetes</taxon>
        <taxon>Pleosporomycetidae</taxon>
        <taxon>Pleosporales</taxon>
        <taxon>Torulaceae</taxon>
        <taxon>Dendryphion</taxon>
    </lineage>
</organism>
<feature type="region of interest" description="Disordered" evidence="1">
    <location>
        <begin position="44"/>
        <end position="83"/>
    </location>
</feature>
<dbReference type="OrthoDB" id="5424391at2759"/>
<feature type="compositionally biased region" description="Basic and acidic residues" evidence="1">
    <location>
        <begin position="419"/>
        <end position="437"/>
    </location>
</feature>
<feature type="compositionally biased region" description="Polar residues" evidence="1">
    <location>
        <begin position="70"/>
        <end position="83"/>
    </location>
</feature>
<evidence type="ECO:0000256" key="1">
    <source>
        <dbReference type="SAM" id="MobiDB-lite"/>
    </source>
</evidence>
<name>A0A9P9ELT5_9PLEO</name>
<evidence type="ECO:0000313" key="3">
    <source>
        <dbReference type="Proteomes" id="UP000700596"/>
    </source>
</evidence>
<dbReference type="EMBL" id="JAGMWT010000001">
    <property type="protein sequence ID" value="KAH7139371.1"/>
    <property type="molecule type" value="Genomic_DNA"/>
</dbReference>
<sequence length="437" mass="48744">MQAANQRILNQLSSKVHSQLPLSPRESQQLLNLLTTSFRTHLDREHPLASDASSDRQSARKPKRLRADDSTNGPPMSSHSSANQHMNSILTNPLFAIQNAHASNSRRTHGKAVLQDPVGWFLDQAALGAADFNAARRCIFILATLSDSISPAGSTVSKKRERPATQVASYMKSTGMDTSSELFASETFISQIAPLLIKEGSEGILWHWFARKPPTESVIITKIPSIPSIFQSLVLREMVNSKLENGSSLTEVLGDFLRAHEHLKRHNIDPRSILRRAAQVLTKYICAHSQSSSDPNVFNSFIASAKVWGGQWTVPIQSTLWLHHPSHPSADMAFAFIQHPNRPSNESLSEAQTKLFVHMYLETARQLLADQKFADAHQVLQITMKRFPDAVGAKPNQRANPSKPDPVHEKHTPKKESRKKSTQESRNLEMLDRLLPI</sequence>
<dbReference type="AlphaFoldDB" id="A0A9P9ELT5"/>
<reference evidence="2" key="1">
    <citation type="journal article" date="2021" name="Nat. Commun.">
        <title>Genetic determinants of endophytism in the Arabidopsis root mycobiome.</title>
        <authorList>
            <person name="Mesny F."/>
            <person name="Miyauchi S."/>
            <person name="Thiergart T."/>
            <person name="Pickel B."/>
            <person name="Atanasova L."/>
            <person name="Karlsson M."/>
            <person name="Huettel B."/>
            <person name="Barry K.W."/>
            <person name="Haridas S."/>
            <person name="Chen C."/>
            <person name="Bauer D."/>
            <person name="Andreopoulos W."/>
            <person name="Pangilinan J."/>
            <person name="LaButti K."/>
            <person name="Riley R."/>
            <person name="Lipzen A."/>
            <person name="Clum A."/>
            <person name="Drula E."/>
            <person name="Henrissat B."/>
            <person name="Kohler A."/>
            <person name="Grigoriev I.V."/>
            <person name="Martin F.M."/>
            <person name="Hacquard S."/>
        </authorList>
    </citation>
    <scope>NUCLEOTIDE SEQUENCE</scope>
    <source>
        <strain evidence="2">MPI-CAGE-CH-0243</strain>
    </source>
</reference>
<protein>
    <submittedName>
        <fullName evidence="2">Uncharacterized protein</fullName>
    </submittedName>
</protein>
<evidence type="ECO:0000313" key="2">
    <source>
        <dbReference type="EMBL" id="KAH7139371.1"/>
    </source>
</evidence>
<feature type="region of interest" description="Disordered" evidence="1">
    <location>
        <begin position="390"/>
        <end position="437"/>
    </location>
</feature>
<proteinExistence type="predicted"/>
<dbReference type="Proteomes" id="UP000700596">
    <property type="component" value="Unassembled WGS sequence"/>
</dbReference>
<comment type="caution">
    <text evidence="2">The sequence shown here is derived from an EMBL/GenBank/DDBJ whole genome shotgun (WGS) entry which is preliminary data.</text>
</comment>